<comment type="caution">
    <text evidence="2">The sequence shown here is derived from an EMBL/GenBank/DDBJ whole genome shotgun (WGS) entry which is preliminary data.</text>
</comment>
<keyword evidence="3" id="KW-1185">Reference proteome</keyword>
<feature type="compositionally biased region" description="Basic residues" evidence="1">
    <location>
        <begin position="65"/>
        <end position="78"/>
    </location>
</feature>
<feature type="region of interest" description="Disordered" evidence="1">
    <location>
        <begin position="1"/>
        <end position="20"/>
    </location>
</feature>
<evidence type="ECO:0000313" key="3">
    <source>
        <dbReference type="Proteomes" id="UP001595630"/>
    </source>
</evidence>
<sequence length="78" mass="8687">MRDPFEDSLREMLNEPSGHDDDACLERVLQTANRQVGAADLFALVGHWCEVFLILASGGPTQGRHVTRCHPSKRNQQG</sequence>
<dbReference type="RefSeq" id="WP_386362373.1">
    <property type="nucleotide sequence ID" value="NZ_JBHRXZ010000016.1"/>
</dbReference>
<proteinExistence type="predicted"/>
<name>A0ABV7T4Y1_9GAMM</name>
<evidence type="ECO:0000313" key="2">
    <source>
        <dbReference type="EMBL" id="MFC3607365.1"/>
    </source>
</evidence>
<feature type="region of interest" description="Disordered" evidence="1">
    <location>
        <begin position="59"/>
        <end position="78"/>
    </location>
</feature>
<accession>A0ABV7T4Y1</accession>
<dbReference type="EMBL" id="JBHRXZ010000016">
    <property type="protein sequence ID" value="MFC3607365.1"/>
    <property type="molecule type" value="Genomic_DNA"/>
</dbReference>
<gene>
    <name evidence="2" type="ORF">ACFOMF_06205</name>
</gene>
<reference evidence="3" key="1">
    <citation type="journal article" date="2019" name="Int. J. Syst. Evol. Microbiol.">
        <title>The Global Catalogue of Microorganisms (GCM) 10K type strain sequencing project: providing services to taxonomists for standard genome sequencing and annotation.</title>
        <authorList>
            <consortium name="The Broad Institute Genomics Platform"/>
            <consortium name="The Broad Institute Genome Sequencing Center for Infectious Disease"/>
            <person name="Wu L."/>
            <person name="Ma J."/>
        </authorList>
    </citation>
    <scope>NUCLEOTIDE SEQUENCE [LARGE SCALE GENOMIC DNA]</scope>
    <source>
        <strain evidence="3">KCTC 42447</strain>
    </source>
</reference>
<protein>
    <submittedName>
        <fullName evidence="2">CrfX protein</fullName>
    </submittedName>
</protein>
<evidence type="ECO:0000256" key="1">
    <source>
        <dbReference type="SAM" id="MobiDB-lite"/>
    </source>
</evidence>
<organism evidence="2 3">
    <name type="scientific">Stutzerimonas tarimensis</name>
    <dbReference type="NCBI Taxonomy" id="1507735"/>
    <lineage>
        <taxon>Bacteria</taxon>
        <taxon>Pseudomonadati</taxon>
        <taxon>Pseudomonadota</taxon>
        <taxon>Gammaproteobacteria</taxon>
        <taxon>Pseudomonadales</taxon>
        <taxon>Pseudomonadaceae</taxon>
        <taxon>Stutzerimonas</taxon>
    </lineage>
</organism>
<dbReference type="Proteomes" id="UP001595630">
    <property type="component" value="Unassembled WGS sequence"/>
</dbReference>